<proteinExistence type="predicted"/>
<sequence length="208" mass="23651">MWLRLLIILGILWFLQQWFFVTDALVVKTNILADYPVAFSTKLTLSQAPIQDNIEPQQAYTFQQYQITPLARFQVEARVLSRTNYSSGREAELSPVDLALGWADMSNPDVLAQIRIRQSGRFYFWSVDSFPIPRQAIETNSANMHLIPATETVKKALRQIDEGDTVRLLGYLVNIDASDGWRWHSSLTRNDTGNGACELFLVAAVEQI</sequence>
<dbReference type="Proteomes" id="UP000234271">
    <property type="component" value="Chromosome"/>
</dbReference>
<dbReference type="STRING" id="288004.AL038_10025"/>
<evidence type="ECO:0000313" key="2">
    <source>
        <dbReference type="Proteomes" id="UP000234271"/>
    </source>
</evidence>
<dbReference type="AlphaFoldDB" id="A0A2N9YHN9"/>
<dbReference type="OrthoDB" id="6706661at2"/>
<protein>
    <submittedName>
        <fullName evidence="1">Uncharacterized protein</fullName>
    </submittedName>
</protein>
<dbReference type="RefSeq" id="WP_062152433.1">
    <property type="nucleotide sequence ID" value="NZ_CP012373.2"/>
</dbReference>
<name>A0A2N9YHN9_9GAMM</name>
<keyword evidence="2" id="KW-1185">Reference proteome</keyword>
<evidence type="ECO:0000313" key="1">
    <source>
        <dbReference type="EMBL" id="AUI69736.1"/>
    </source>
</evidence>
<organism evidence="1 2">
    <name type="scientific">Beggiatoa leptomitoformis</name>
    <dbReference type="NCBI Taxonomy" id="288004"/>
    <lineage>
        <taxon>Bacteria</taxon>
        <taxon>Pseudomonadati</taxon>
        <taxon>Pseudomonadota</taxon>
        <taxon>Gammaproteobacteria</taxon>
        <taxon>Thiotrichales</taxon>
        <taxon>Thiotrichaceae</taxon>
        <taxon>Beggiatoa</taxon>
    </lineage>
</organism>
<accession>A0A2N9YHN9</accession>
<gene>
    <name evidence="1" type="ORF">BLE401_14255</name>
</gene>
<reference evidence="2" key="1">
    <citation type="submission" date="2016-12" db="EMBL/GenBank/DDBJ databases">
        <title>Complete Genome Sequence of Beggiatoa leptomitiformis D-401.</title>
        <authorList>
            <person name="Fomenkov A."/>
            <person name="Vincze T."/>
            <person name="Grabovich M."/>
            <person name="Anton B.P."/>
            <person name="Dubinina G."/>
            <person name="Orlova M."/>
            <person name="Belousova E."/>
            <person name="Roberts R.J."/>
        </authorList>
    </citation>
    <scope>NUCLEOTIDE SEQUENCE [LARGE SCALE GENOMIC DNA]</scope>
    <source>
        <strain evidence="2">D-401</strain>
    </source>
</reference>
<dbReference type="EMBL" id="CP018889">
    <property type="protein sequence ID" value="AUI69736.1"/>
    <property type="molecule type" value="Genomic_DNA"/>
</dbReference>